<keyword evidence="6" id="KW-0800">Toxin</keyword>
<dbReference type="OrthoDB" id="1525146at2"/>
<keyword evidence="3 6" id="KW-0479">Metal-binding</keyword>
<evidence type="ECO:0000256" key="3">
    <source>
        <dbReference type="ARBA" id="ARBA00022723"/>
    </source>
</evidence>
<comment type="cofactor">
    <cofactor evidence="6">
        <name>Mg(2+)</name>
        <dbReference type="ChEBI" id="CHEBI:18420"/>
    </cofactor>
</comment>
<name>A0A2P8DY24_9ACTN</name>
<dbReference type="GO" id="GO:0004540">
    <property type="term" value="F:RNA nuclease activity"/>
    <property type="evidence" value="ECO:0007669"/>
    <property type="project" value="InterPro"/>
</dbReference>
<keyword evidence="9" id="KW-1185">Reference proteome</keyword>
<dbReference type="GO" id="GO:0000287">
    <property type="term" value="F:magnesium ion binding"/>
    <property type="evidence" value="ECO:0007669"/>
    <property type="project" value="UniProtKB-UniRule"/>
</dbReference>
<dbReference type="GO" id="GO:0090729">
    <property type="term" value="F:toxin activity"/>
    <property type="evidence" value="ECO:0007669"/>
    <property type="project" value="UniProtKB-KW"/>
</dbReference>
<dbReference type="InterPro" id="IPR029060">
    <property type="entry name" value="PIN-like_dom_sf"/>
</dbReference>
<dbReference type="Proteomes" id="UP000243528">
    <property type="component" value="Unassembled WGS sequence"/>
</dbReference>
<dbReference type="EMBL" id="PYGE01000011">
    <property type="protein sequence ID" value="PSL02104.1"/>
    <property type="molecule type" value="Genomic_DNA"/>
</dbReference>
<dbReference type="EC" id="3.1.-.-" evidence="6"/>
<dbReference type="Pfam" id="PF01850">
    <property type="entry name" value="PIN"/>
    <property type="match status" value="1"/>
</dbReference>
<evidence type="ECO:0000259" key="7">
    <source>
        <dbReference type="Pfam" id="PF01850"/>
    </source>
</evidence>
<dbReference type="HAMAP" id="MF_00265">
    <property type="entry name" value="VapC_Nob1"/>
    <property type="match status" value="1"/>
</dbReference>
<dbReference type="GO" id="GO:0016787">
    <property type="term" value="F:hydrolase activity"/>
    <property type="evidence" value="ECO:0007669"/>
    <property type="project" value="UniProtKB-KW"/>
</dbReference>
<dbReference type="InterPro" id="IPR002716">
    <property type="entry name" value="PIN_dom"/>
</dbReference>
<dbReference type="SUPFAM" id="SSF88723">
    <property type="entry name" value="PIN domain-like"/>
    <property type="match status" value="1"/>
</dbReference>
<keyword evidence="4 6" id="KW-0378">Hydrolase</keyword>
<evidence type="ECO:0000313" key="8">
    <source>
        <dbReference type="EMBL" id="PSL02104.1"/>
    </source>
</evidence>
<reference evidence="8 9" key="1">
    <citation type="submission" date="2018-03" db="EMBL/GenBank/DDBJ databases">
        <title>Genomic Encyclopedia of Archaeal and Bacterial Type Strains, Phase II (KMG-II): from individual species to whole genera.</title>
        <authorList>
            <person name="Goeker M."/>
        </authorList>
    </citation>
    <scope>NUCLEOTIDE SEQUENCE [LARGE SCALE GENOMIC DNA]</scope>
    <source>
        <strain evidence="8 9">DSM 45211</strain>
    </source>
</reference>
<evidence type="ECO:0000256" key="5">
    <source>
        <dbReference type="ARBA" id="ARBA00022842"/>
    </source>
</evidence>
<comment type="function">
    <text evidence="6">Toxic component of a toxin-antitoxin (TA) system. An RNase.</text>
</comment>
<accession>A0A2P8DY24</accession>
<sequence>MILYVDTSALVPLLIKEPTSEACGELWDGADSVTVTRLAYIETVAALAMAERLGRVTEEQARGGQSILDDFWPVVNVIELDELLMSEAARLAVAHGLRGYDATHCAAAVAANDAELVAASGDVRLLSAWQAEGVAVRDTNG</sequence>
<comment type="caution">
    <text evidence="8">The sequence shown here is derived from an EMBL/GenBank/DDBJ whole genome shotgun (WGS) entry which is preliminary data.</text>
</comment>
<evidence type="ECO:0000256" key="2">
    <source>
        <dbReference type="ARBA" id="ARBA00022722"/>
    </source>
</evidence>
<comment type="similarity">
    <text evidence="6">Belongs to the PINc/VapC protein family.</text>
</comment>
<gene>
    <name evidence="6" type="primary">vapC</name>
    <name evidence="8" type="ORF">CLV30_11159</name>
</gene>
<dbReference type="AlphaFoldDB" id="A0A2P8DY24"/>
<proteinExistence type="inferred from homology"/>
<dbReference type="InterPro" id="IPR022907">
    <property type="entry name" value="VapC_family"/>
</dbReference>
<keyword evidence="2 6" id="KW-0540">Nuclease</keyword>
<evidence type="ECO:0000256" key="1">
    <source>
        <dbReference type="ARBA" id="ARBA00022649"/>
    </source>
</evidence>
<keyword evidence="1 6" id="KW-1277">Toxin-antitoxin system</keyword>
<organism evidence="8 9">
    <name type="scientific">Haloactinopolyspora alba</name>
    <dbReference type="NCBI Taxonomy" id="648780"/>
    <lineage>
        <taxon>Bacteria</taxon>
        <taxon>Bacillati</taxon>
        <taxon>Actinomycetota</taxon>
        <taxon>Actinomycetes</taxon>
        <taxon>Jiangellales</taxon>
        <taxon>Jiangellaceae</taxon>
        <taxon>Haloactinopolyspora</taxon>
    </lineage>
</organism>
<dbReference type="InterPro" id="IPR051619">
    <property type="entry name" value="TypeII_TA_RNase_PINc/VapC"/>
</dbReference>
<dbReference type="RefSeq" id="WP_106538116.1">
    <property type="nucleotide sequence ID" value="NZ_PYGE01000011.1"/>
</dbReference>
<feature type="binding site" evidence="6">
    <location>
        <position position="6"/>
    </location>
    <ligand>
        <name>Mg(2+)</name>
        <dbReference type="ChEBI" id="CHEBI:18420"/>
    </ligand>
</feature>
<evidence type="ECO:0000256" key="6">
    <source>
        <dbReference type="HAMAP-Rule" id="MF_00265"/>
    </source>
</evidence>
<dbReference type="CDD" id="cd09874">
    <property type="entry name" value="PIN_MT3492-like"/>
    <property type="match status" value="1"/>
</dbReference>
<evidence type="ECO:0000313" key="9">
    <source>
        <dbReference type="Proteomes" id="UP000243528"/>
    </source>
</evidence>
<feature type="domain" description="PIN" evidence="7">
    <location>
        <begin position="4"/>
        <end position="114"/>
    </location>
</feature>
<dbReference type="PANTHER" id="PTHR35901">
    <property type="entry name" value="RIBONUCLEASE VAPC3"/>
    <property type="match status" value="1"/>
</dbReference>
<feature type="binding site" evidence="6">
    <location>
        <position position="101"/>
    </location>
    <ligand>
        <name>Mg(2+)</name>
        <dbReference type="ChEBI" id="CHEBI:18420"/>
    </ligand>
</feature>
<protein>
    <recommendedName>
        <fullName evidence="6">Ribonuclease VapC</fullName>
        <shortName evidence="6">RNase VapC</shortName>
        <ecNumber evidence="6">3.1.-.-</ecNumber>
    </recommendedName>
    <alternativeName>
        <fullName evidence="6">Toxin VapC</fullName>
    </alternativeName>
</protein>
<evidence type="ECO:0000256" key="4">
    <source>
        <dbReference type="ARBA" id="ARBA00022801"/>
    </source>
</evidence>
<dbReference type="Gene3D" id="3.40.50.1010">
    <property type="entry name" value="5'-nuclease"/>
    <property type="match status" value="1"/>
</dbReference>
<keyword evidence="5 6" id="KW-0460">Magnesium</keyword>
<dbReference type="PANTHER" id="PTHR35901:SF1">
    <property type="entry name" value="EXONUCLEASE VAPC9"/>
    <property type="match status" value="1"/>
</dbReference>